<keyword evidence="1" id="KW-0560">Oxidoreductase</keyword>
<organism evidence="3 4">
    <name type="scientific">Inquilinus limosus</name>
    <dbReference type="NCBI Taxonomy" id="171674"/>
    <lineage>
        <taxon>Bacteria</taxon>
        <taxon>Pseudomonadati</taxon>
        <taxon>Pseudomonadota</taxon>
        <taxon>Alphaproteobacteria</taxon>
        <taxon>Rhodospirillales</taxon>
        <taxon>Rhodospirillaceae</taxon>
        <taxon>Inquilinus</taxon>
    </lineage>
</organism>
<dbReference type="SUPFAM" id="SSF51905">
    <property type="entry name" value="FAD/NAD(P)-binding domain"/>
    <property type="match status" value="1"/>
</dbReference>
<evidence type="ECO:0000313" key="4">
    <source>
        <dbReference type="Proteomes" id="UP000196655"/>
    </source>
</evidence>
<reference evidence="4" key="1">
    <citation type="submission" date="2017-05" db="EMBL/GenBank/DDBJ databases">
        <authorList>
            <person name="Macchi M."/>
            <person name="Festa S."/>
            <person name="Coppotelli B.M."/>
            <person name="Morelli I.S."/>
        </authorList>
    </citation>
    <scope>NUCLEOTIDE SEQUENCE [LARGE SCALE GENOMIC DNA]</scope>
    <source>
        <strain evidence="4">I</strain>
    </source>
</reference>
<accession>A0A211ZKA3</accession>
<dbReference type="Pfam" id="PF01266">
    <property type="entry name" value="DAO"/>
    <property type="match status" value="1"/>
</dbReference>
<comment type="caution">
    <text evidence="3">The sequence shown here is derived from an EMBL/GenBank/DDBJ whole genome shotgun (WGS) entry which is preliminary data.</text>
</comment>
<dbReference type="Gene3D" id="3.50.50.60">
    <property type="entry name" value="FAD/NAD(P)-binding domain"/>
    <property type="match status" value="1"/>
</dbReference>
<dbReference type="Gene3D" id="3.30.9.10">
    <property type="entry name" value="D-Amino Acid Oxidase, subunit A, domain 2"/>
    <property type="match status" value="1"/>
</dbReference>
<gene>
    <name evidence="3" type="ORF">BWR60_18275</name>
</gene>
<evidence type="ECO:0000256" key="1">
    <source>
        <dbReference type="ARBA" id="ARBA00023002"/>
    </source>
</evidence>
<proteinExistence type="predicted"/>
<protein>
    <submittedName>
        <fullName evidence="3">FAD-dependent oxidoreductase</fullName>
    </submittedName>
</protein>
<dbReference type="AlphaFoldDB" id="A0A211ZKA3"/>
<dbReference type="OrthoDB" id="7421214at2"/>
<dbReference type="GO" id="GO:0016491">
    <property type="term" value="F:oxidoreductase activity"/>
    <property type="evidence" value="ECO:0007669"/>
    <property type="project" value="UniProtKB-KW"/>
</dbReference>
<keyword evidence="4" id="KW-1185">Reference proteome</keyword>
<dbReference type="InterPro" id="IPR036188">
    <property type="entry name" value="FAD/NAD-bd_sf"/>
</dbReference>
<dbReference type="PANTHER" id="PTHR13847:SF287">
    <property type="entry name" value="FAD-DEPENDENT OXIDOREDUCTASE DOMAIN-CONTAINING PROTEIN 1"/>
    <property type="match status" value="1"/>
</dbReference>
<dbReference type="InterPro" id="IPR006076">
    <property type="entry name" value="FAD-dep_OxRdtase"/>
</dbReference>
<sequence length="384" mass="39737">MGVVDIVVIGGGIAGASLARAAADGRRVLLLERESQPGTHSSGRSAALFSETYGNAVVRALSTGSREFLRAPPEDFAGFVLTRPRGAMHVGRPGQEAAIRAEAEALAALVPSVREVGAADALARVPVLRPDRVAGAVFEPEALDIDTNGMLQGSLRGLRRQGGEIRTGAEVTALAPLPGGGWRVETTAGTVEAGIVVNAAGAWADAIAALAGVAPVGLVPKRRTAVLFEAPGHDVDGWPLVVDLDETFYIKPDAGKLLGSPADETPSPPCDAQPEEIDVAVAVDRIEGATTLEIRRLSHRWAGLRSFVADRTPVLGFDPDAPGFFWCAGQGGYGFQTAPAMARLGAALLRGDPVPEDLARLGVTAAALAPGRFRTGPDPKEAQP</sequence>
<dbReference type="EMBL" id="NHON01000033">
    <property type="protein sequence ID" value="OWJ65689.1"/>
    <property type="molecule type" value="Genomic_DNA"/>
</dbReference>
<feature type="domain" description="FAD dependent oxidoreductase" evidence="2">
    <location>
        <begin position="5"/>
        <end position="347"/>
    </location>
</feature>
<dbReference type="Proteomes" id="UP000196655">
    <property type="component" value="Unassembled WGS sequence"/>
</dbReference>
<evidence type="ECO:0000313" key="3">
    <source>
        <dbReference type="EMBL" id="OWJ65689.1"/>
    </source>
</evidence>
<dbReference type="RefSeq" id="WP_088152461.1">
    <property type="nucleotide sequence ID" value="NZ_NHON01000033.1"/>
</dbReference>
<dbReference type="GO" id="GO:0005737">
    <property type="term" value="C:cytoplasm"/>
    <property type="evidence" value="ECO:0007669"/>
    <property type="project" value="TreeGrafter"/>
</dbReference>
<dbReference type="PANTHER" id="PTHR13847">
    <property type="entry name" value="SARCOSINE DEHYDROGENASE-RELATED"/>
    <property type="match status" value="1"/>
</dbReference>
<name>A0A211ZKA3_9PROT</name>
<evidence type="ECO:0000259" key="2">
    <source>
        <dbReference type="Pfam" id="PF01266"/>
    </source>
</evidence>